<organism evidence="2 3">
    <name type="scientific">Pendulispora brunnea</name>
    <dbReference type="NCBI Taxonomy" id="2905690"/>
    <lineage>
        <taxon>Bacteria</taxon>
        <taxon>Pseudomonadati</taxon>
        <taxon>Myxococcota</taxon>
        <taxon>Myxococcia</taxon>
        <taxon>Myxococcales</taxon>
        <taxon>Sorangiineae</taxon>
        <taxon>Pendulisporaceae</taxon>
        <taxon>Pendulispora</taxon>
    </lineage>
</organism>
<reference evidence="2 3" key="1">
    <citation type="submission" date="2021-12" db="EMBL/GenBank/DDBJ databases">
        <title>Discovery of the Pendulisporaceae a myxobacterial family with distinct sporulation behavior and unique specialized metabolism.</title>
        <authorList>
            <person name="Garcia R."/>
            <person name="Popoff A."/>
            <person name="Bader C.D."/>
            <person name="Loehr J."/>
            <person name="Walesch S."/>
            <person name="Walt C."/>
            <person name="Boldt J."/>
            <person name="Bunk B."/>
            <person name="Haeckl F.J.F.P.J."/>
            <person name="Gunesch A.P."/>
            <person name="Birkelbach J."/>
            <person name="Nuebel U."/>
            <person name="Pietschmann T."/>
            <person name="Bach T."/>
            <person name="Mueller R."/>
        </authorList>
    </citation>
    <scope>NUCLEOTIDE SEQUENCE [LARGE SCALE GENOMIC DNA]</scope>
    <source>
        <strain evidence="2 3">MSr12523</strain>
    </source>
</reference>
<evidence type="ECO:0000313" key="2">
    <source>
        <dbReference type="EMBL" id="WXA98971.1"/>
    </source>
</evidence>
<keyword evidence="3" id="KW-1185">Reference proteome</keyword>
<feature type="compositionally biased region" description="Basic and acidic residues" evidence="1">
    <location>
        <begin position="22"/>
        <end position="33"/>
    </location>
</feature>
<dbReference type="EMBL" id="CP089982">
    <property type="protein sequence ID" value="WXA98971.1"/>
    <property type="molecule type" value="Genomic_DNA"/>
</dbReference>
<feature type="region of interest" description="Disordered" evidence="1">
    <location>
        <begin position="21"/>
        <end position="40"/>
    </location>
</feature>
<accession>A0ABZ2KJX2</accession>
<dbReference type="Proteomes" id="UP001379533">
    <property type="component" value="Chromosome"/>
</dbReference>
<sequence>MSISQIARRWGVHHTTIAAALDKPHRSDDHAGLESDGGAS</sequence>
<name>A0ABZ2KJX2_9BACT</name>
<gene>
    <name evidence="2" type="ORF">LZC95_19390</name>
</gene>
<evidence type="ECO:0000256" key="1">
    <source>
        <dbReference type="SAM" id="MobiDB-lite"/>
    </source>
</evidence>
<protein>
    <recommendedName>
        <fullName evidence="4">HTH psq-type domain-containing protein</fullName>
    </recommendedName>
</protein>
<evidence type="ECO:0000313" key="3">
    <source>
        <dbReference type="Proteomes" id="UP001379533"/>
    </source>
</evidence>
<evidence type="ECO:0008006" key="4">
    <source>
        <dbReference type="Google" id="ProtNLM"/>
    </source>
</evidence>
<proteinExistence type="predicted"/>